<dbReference type="InterPro" id="IPR015422">
    <property type="entry name" value="PyrdxlP-dep_Trfase_small"/>
</dbReference>
<keyword evidence="4" id="KW-0812">Transmembrane</keyword>
<dbReference type="Gene3D" id="3.40.640.10">
    <property type="entry name" value="Type I PLP-dependent aspartate aminotransferase-like (Major domain)"/>
    <property type="match status" value="1"/>
</dbReference>
<dbReference type="CDD" id="cd00616">
    <property type="entry name" value="AHBA_syn"/>
    <property type="match status" value="1"/>
</dbReference>
<dbReference type="Pfam" id="PF01041">
    <property type="entry name" value="DegT_DnrJ_EryC1"/>
    <property type="match status" value="2"/>
</dbReference>
<reference evidence="5 6" key="1">
    <citation type="journal article" date="2016" name="Nat. Commun.">
        <title>Thousands of microbial genomes shed light on interconnected biogeochemical processes in an aquifer system.</title>
        <authorList>
            <person name="Anantharaman K."/>
            <person name="Brown C.T."/>
            <person name="Hug L.A."/>
            <person name="Sharon I."/>
            <person name="Castelle C.J."/>
            <person name="Probst A.J."/>
            <person name="Thomas B.C."/>
            <person name="Singh A."/>
            <person name="Wilkins M.J."/>
            <person name="Karaoz U."/>
            <person name="Brodie E.L."/>
            <person name="Williams K.H."/>
            <person name="Hubbard S.S."/>
            <person name="Banfield J.F."/>
        </authorList>
    </citation>
    <scope>NUCLEOTIDE SEQUENCE [LARGE SCALE GENOMIC DNA]</scope>
</reference>
<keyword evidence="2 3" id="KW-0663">Pyridoxal phosphate</keyword>
<evidence type="ECO:0000256" key="2">
    <source>
        <dbReference type="PIRSR" id="PIRSR000390-2"/>
    </source>
</evidence>
<dbReference type="GO" id="GO:0000271">
    <property type="term" value="P:polysaccharide biosynthetic process"/>
    <property type="evidence" value="ECO:0007669"/>
    <property type="project" value="TreeGrafter"/>
</dbReference>
<dbReference type="EMBL" id="MGDI01000005">
    <property type="protein sequence ID" value="OGL54919.1"/>
    <property type="molecule type" value="Genomic_DNA"/>
</dbReference>
<name>A0A1F7SMB6_9BACT</name>
<proteinExistence type="inferred from homology"/>
<evidence type="ECO:0008006" key="7">
    <source>
        <dbReference type="Google" id="ProtNLM"/>
    </source>
</evidence>
<dbReference type="InterPro" id="IPR015424">
    <property type="entry name" value="PyrdxlP-dep_Trfase"/>
</dbReference>
<dbReference type="InterPro" id="IPR000653">
    <property type="entry name" value="DegT/StrS_aminotransferase"/>
</dbReference>
<dbReference type="SUPFAM" id="SSF53383">
    <property type="entry name" value="PLP-dependent transferases"/>
    <property type="match status" value="1"/>
</dbReference>
<feature type="transmembrane region" description="Helical" evidence="4">
    <location>
        <begin position="228"/>
        <end position="253"/>
    </location>
</feature>
<dbReference type="InterPro" id="IPR015421">
    <property type="entry name" value="PyrdxlP-dep_Trfase_major"/>
</dbReference>
<dbReference type="PANTHER" id="PTHR30244">
    <property type="entry name" value="TRANSAMINASE"/>
    <property type="match status" value="1"/>
</dbReference>
<keyword evidence="4" id="KW-1133">Transmembrane helix</keyword>
<dbReference type="AlphaFoldDB" id="A0A1F7SMB6"/>
<organism evidence="5 6">
    <name type="scientific">Candidatus Schekmanbacteria bacterium RIFCSPLOWO2_12_FULL_38_15</name>
    <dbReference type="NCBI Taxonomy" id="1817883"/>
    <lineage>
        <taxon>Bacteria</taxon>
        <taxon>Candidatus Schekmaniibacteriota</taxon>
    </lineage>
</organism>
<dbReference type="PANTHER" id="PTHR30244:SF34">
    <property type="entry name" value="DTDP-4-AMINO-4,6-DIDEOXYGALACTOSE TRANSAMINASE"/>
    <property type="match status" value="1"/>
</dbReference>
<gene>
    <name evidence="5" type="ORF">A3G31_02240</name>
</gene>
<dbReference type="STRING" id="1817883.A3G31_02240"/>
<protein>
    <recommendedName>
        <fullName evidence="7">Aminotransferase</fullName>
    </recommendedName>
</protein>
<feature type="active site" description="Proton acceptor" evidence="1">
    <location>
        <position position="184"/>
    </location>
</feature>
<comment type="caution">
    <text evidence="5">The sequence shown here is derived from an EMBL/GenBank/DDBJ whole genome shotgun (WGS) entry which is preliminary data.</text>
</comment>
<dbReference type="PIRSF" id="PIRSF000390">
    <property type="entry name" value="PLP_StrS"/>
    <property type="match status" value="1"/>
</dbReference>
<feature type="modified residue" description="N6-(pyridoxal phosphate)lysine" evidence="2">
    <location>
        <position position="184"/>
    </location>
</feature>
<evidence type="ECO:0000256" key="3">
    <source>
        <dbReference type="RuleBase" id="RU004508"/>
    </source>
</evidence>
<dbReference type="GO" id="GO:0008483">
    <property type="term" value="F:transaminase activity"/>
    <property type="evidence" value="ECO:0007669"/>
    <property type="project" value="TreeGrafter"/>
</dbReference>
<evidence type="ECO:0000256" key="1">
    <source>
        <dbReference type="PIRSR" id="PIRSR000390-1"/>
    </source>
</evidence>
<sequence>MPFLKIPRHRLYLNGKIFFKIIESFLKGKVIAGKEIDEFEKKFAQYIGTKYAISVPSGRMALYLTLKAMDFKKGDEIILPSFTVPEVITVIRCAGMVPNFVDVNPATCNMDEESIKNNITPKTKAVLLTHIFGQPCAIGPILDISKKHGIKVIEDAAQACGAEYKGRKTGTFGDVGYFSFGLVKNFNCLGGGMVVTDNQEIYSKIRNEVNTFLPLAKSYLFKSAFTAFFVWLFTHPLIFTFTVYPVLLLISVLKFDFIDKMFNENPEEMLATDLPEYYKRKLANMQAVIGLEQLKILDYNNNRRMENAIYLNNLLKDLPKIKLPETIDGVKNIYLNFFIQVEKREELLMNLLKKGVDSTKGFLLACSYEKWLSQYFKDCPVSLNLTTNGLYFPIYPSLNKKDINYIAHSVKTCLEKSQ</sequence>
<dbReference type="Gene3D" id="3.90.1150.10">
    <property type="entry name" value="Aspartate Aminotransferase, domain 1"/>
    <property type="match status" value="1"/>
</dbReference>
<keyword evidence="4" id="KW-0472">Membrane</keyword>
<evidence type="ECO:0000313" key="5">
    <source>
        <dbReference type="EMBL" id="OGL54919.1"/>
    </source>
</evidence>
<dbReference type="Proteomes" id="UP000178082">
    <property type="component" value="Unassembled WGS sequence"/>
</dbReference>
<evidence type="ECO:0000313" key="6">
    <source>
        <dbReference type="Proteomes" id="UP000178082"/>
    </source>
</evidence>
<accession>A0A1F7SMB6</accession>
<evidence type="ECO:0000256" key="4">
    <source>
        <dbReference type="SAM" id="Phobius"/>
    </source>
</evidence>
<comment type="similarity">
    <text evidence="3">Belongs to the DegT/DnrJ/EryC1 family.</text>
</comment>
<dbReference type="GO" id="GO:0030170">
    <property type="term" value="F:pyridoxal phosphate binding"/>
    <property type="evidence" value="ECO:0007669"/>
    <property type="project" value="TreeGrafter"/>
</dbReference>